<feature type="non-terminal residue" evidence="4">
    <location>
        <position position="324"/>
    </location>
</feature>
<keyword evidence="3" id="KW-0732">Signal</keyword>
<feature type="chain" id="PRO_5029894232" description="Transmembrane protein" evidence="3">
    <location>
        <begin position="16"/>
        <end position="324"/>
    </location>
</feature>
<sequence length="324" mass="36959">MVIIRLLYSLSVFLSAPMIFVKYQNPSPSPLSRRRTICPPSLAQPAPWLRPILKPRSEISAVSPFAISHKMLGLTTSLCPTIRIPIASTLRLSLSELTYRSNLDFYNKNRRRRRRKRPTTLVAFATKNDKELKKDPREREENDGADKGGISDSDGDESGKENRRSIFSGLRWGDLVLSPDPDNILAVGLTGLLTWASVQVLWQLLFISLAILLAAVKYSLIAALLIFILITFFNFFLDTFSMGSRCECLKVREDLSRRLFNRLSKSSPLGCPKYQKARTRYSSGPEEEKARLRADPRTRELEASLQEILLDLRRRQREIDEESE</sequence>
<feature type="compositionally biased region" description="Basic and acidic residues" evidence="1">
    <location>
        <begin position="127"/>
        <end position="146"/>
    </location>
</feature>
<reference evidence="4 5" key="1">
    <citation type="journal article" date="2020" name="bioRxiv">
        <title>Sequence and annotation of 42 cannabis genomes reveals extensive copy number variation in cannabinoid synthesis and pathogen resistance genes.</title>
        <authorList>
            <person name="Mckernan K.J."/>
            <person name="Helbert Y."/>
            <person name="Kane L.T."/>
            <person name="Ebling H."/>
            <person name="Zhang L."/>
            <person name="Liu B."/>
            <person name="Eaton Z."/>
            <person name="Mclaughlin S."/>
            <person name="Kingan S."/>
            <person name="Baybayan P."/>
            <person name="Concepcion G."/>
            <person name="Jordan M."/>
            <person name="Riva A."/>
            <person name="Barbazuk W."/>
            <person name="Harkins T."/>
        </authorList>
    </citation>
    <scope>NUCLEOTIDE SEQUENCE [LARGE SCALE GENOMIC DNA]</scope>
    <source>
        <strain evidence="5">cv. Jamaican Lion 4</strain>
        <tissue evidence="4">Leaf</tissue>
    </source>
</reference>
<organism evidence="4 5">
    <name type="scientific">Cannabis sativa</name>
    <name type="common">Hemp</name>
    <name type="synonym">Marijuana</name>
    <dbReference type="NCBI Taxonomy" id="3483"/>
    <lineage>
        <taxon>Eukaryota</taxon>
        <taxon>Viridiplantae</taxon>
        <taxon>Streptophyta</taxon>
        <taxon>Embryophyta</taxon>
        <taxon>Tracheophyta</taxon>
        <taxon>Spermatophyta</taxon>
        <taxon>Magnoliopsida</taxon>
        <taxon>eudicotyledons</taxon>
        <taxon>Gunneridae</taxon>
        <taxon>Pentapetalae</taxon>
        <taxon>rosids</taxon>
        <taxon>fabids</taxon>
        <taxon>Rosales</taxon>
        <taxon>Cannabaceae</taxon>
        <taxon>Cannabis</taxon>
    </lineage>
</organism>
<proteinExistence type="predicted"/>
<keyword evidence="2" id="KW-0472">Membrane</keyword>
<feature type="region of interest" description="Disordered" evidence="1">
    <location>
        <begin position="271"/>
        <end position="298"/>
    </location>
</feature>
<feature type="transmembrane region" description="Helical" evidence="2">
    <location>
        <begin position="218"/>
        <end position="237"/>
    </location>
</feature>
<feature type="compositionally biased region" description="Basic and acidic residues" evidence="1">
    <location>
        <begin position="286"/>
        <end position="298"/>
    </location>
</feature>
<protein>
    <recommendedName>
        <fullName evidence="6">Transmembrane protein</fullName>
    </recommendedName>
</protein>
<comment type="caution">
    <text evidence="4">The sequence shown here is derived from an EMBL/GenBank/DDBJ whole genome shotgun (WGS) entry which is preliminary data.</text>
</comment>
<dbReference type="PANTHER" id="PTHR36789">
    <property type="entry name" value="TRANSMEMBRANE PROTEIN"/>
    <property type="match status" value="1"/>
</dbReference>
<name>A0A7J6EXW5_CANSA</name>
<keyword evidence="5" id="KW-1185">Reference proteome</keyword>
<gene>
    <name evidence="4" type="ORF">G4B88_007323</name>
</gene>
<feature type="transmembrane region" description="Helical" evidence="2">
    <location>
        <begin position="184"/>
        <end position="212"/>
    </location>
</feature>
<evidence type="ECO:0000256" key="2">
    <source>
        <dbReference type="SAM" id="Phobius"/>
    </source>
</evidence>
<keyword evidence="2" id="KW-0812">Transmembrane</keyword>
<dbReference type="Proteomes" id="UP000583929">
    <property type="component" value="Unassembled WGS sequence"/>
</dbReference>
<evidence type="ECO:0000256" key="1">
    <source>
        <dbReference type="SAM" id="MobiDB-lite"/>
    </source>
</evidence>
<feature type="region of interest" description="Disordered" evidence="1">
    <location>
        <begin position="125"/>
        <end position="162"/>
    </location>
</feature>
<dbReference type="EMBL" id="JAATIQ010000301">
    <property type="protein sequence ID" value="KAF4363166.1"/>
    <property type="molecule type" value="Genomic_DNA"/>
</dbReference>
<dbReference type="PANTHER" id="PTHR36789:SF1">
    <property type="entry name" value="TRANSMEMBRANE PROTEIN"/>
    <property type="match status" value="1"/>
</dbReference>
<evidence type="ECO:0000256" key="3">
    <source>
        <dbReference type="SAM" id="SignalP"/>
    </source>
</evidence>
<evidence type="ECO:0008006" key="6">
    <source>
        <dbReference type="Google" id="ProtNLM"/>
    </source>
</evidence>
<evidence type="ECO:0000313" key="5">
    <source>
        <dbReference type="Proteomes" id="UP000583929"/>
    </source>
</evidence>
<dbReference type="AlphaFoldDB" id="A0A7J6EXW5"/>
<keyword evidence="2" id="KW-1133">Transmembrane helix</keyword>
<evidence type="ECO:0000313" key="4">
    <source>
        <dbReference type="EMBL" id="KAF4363166.1"/>
    </source>
</evidence>
<accession>A0A7J6EXW5</accession>
<feature type="signal peptide" evidence="3">
    <location>
        <begin position="1"/>
        <end position="15"/>
    </location>
</feature>